<dbReference type="Pfam" id="PF25137">
    <property type="entry name" value="ADH_Fe_C"/>
    <property type="match status" value="1"/>
</dbReference>
<dbReference type="Pfam" id="PF00465">
    <property type="entry name" value="Fe-ADH"/>
    <property type="match status" value="1"/>
</dbReference>
<dbReference type="PROSITE" id="PS00913">
    <property type="entry name" value="ADH_IRON_1"/>
    <property type="match status" value="1"/>
</dbReference>
<dbReference type="FunFam" id="3.40.50.1970:FF:000003">
    <property type="entry name" value="Alcohol dehydrogenase, iron-containing"/>
    <property type="match status" value="1"/>
</dbReference>
<dbReference type="InterPro" id="IPR056798">
    <property type="entry name" value="ADH_Fe_C"/>
</dbReference>
<evidence type="ECO:0000256" key="1">
    <source>
        <dbReference type="ARBA" id="ARBA00007358"/>
    </source>
</evidence>
<reference evidence="6 7" key="1">
    <citation type="submission" date="2020-02" db="EMBL/GenBank/DDBJ databases">
        <title>Genome assembly of a novel Clostridium senegalense strain.</title>
        <authorList>
            <person name="Gupta T.B."/>
            <person name="Jauregui R."/>
            <person name="Maclean P."/>
            <person name="Nawarathana A."/>
            <person name="Brightwell G."/>
        </authorList>
    </citation>
    <scope>NUCLEOTIDE SEQUENCE [LARGE SCALE GENOMIC DNA]</scope>
    <source>
        <strain evidence="6 7">AGRFS4</strain>
    </source>
</reference>
<dbReference type="InterPro" id="IPR001670">
    <property type="entry name" value="ADH_Fe/GldA"/>
</dbReference>
<proteinExistence type="inferred from homology"/>
<feature type="domain" description="Fe-containing alcohol dehydrogenase-like C-terminal" evidence="5">
    <location>
        <begin position="186"/>
        <end position="292"/>
    </location>
</feature>
<dbReference type="InterPro" id="IPR018211">
    <property type="entry name" value="ADH_Fe_CS"/>
</dbReference>
<comment type="similarity">
    <text evidence="1">Belongs to the iron-containing alcohol dehydrogenase family.</text>
</comment>
<dbReference type="InterPro" id="IPR039697">
    <property type="entry name" value="Alcohol_dehydrogenase_Fe"/>
</dbReference>
<dbReference type="SUPFAM" id="SSF56796">
    <property type="entry name" value="Dehydroquinate synthase-like"/>
    <property type="match status" value="1"/>
</dbReference>
<keyword evidence="7" id="KW-1185">Reference proteome</keyword>
<comment type="caution">
    <text evidence="6">The sequence shown here is derived from an EMBL/GenBank/DDBJ whole genome shotgun (WGS) entry which is preliminary data.</text>
</comment>
<accession>A0A6M0H465</accession>
<organism evidence="6 7">
    <name type="scientific">Clostridium senegalense</name>
    <dbReference type="NCBI Taxonomy" id="1465809"/>
    <lineage>
        <taxon>Bacteria</taxon>
        <taxon>Bacillati</taxon>
        <taxon>Bacillota</taxon>
        <taxon>Clostridia</taxon>
        <taxon>Eubacteriales</taxon>
        <taxon>Clostridiaceae</taxon>
        <taxon>Clostridium</taxon>
    </lineage>
</organism>
<evidence type="ECO:0000259" key="5">
    <source>
        <dbReference type="Pfam" id="PF25137"/>
    </source>
</evidence>
<evidence type="ECO:0000313" key="6">
    <source>
        <dbReference type="EMBL" id="NEU05068.1"/>
    </source>
</evidence>
<sequence>MNNTFYMPTKIILGENCLNDNKNLLEPLGNKALLVTGKHSSRINGSLNDVEKALKDLNIEYYLYNEVEENPSLDTINKISTLGKLKNVDFVIGIGGGSPLDASKAAAVLINNVDATITDLANTPSLSAIPVIAIPTTAGTGSETTPYSIVTDHNLRTKRGICQKVFPIISFLDPSYLINIPISIRVNTGIDALSHLIEGYLSSNANILSDSLAEKGLEYFGDCIYYLQTEKLSLNQCEKLLVASTIAGMVISQAGTSLPHGMGYALTYYKNIPHGKANGLLLKEYLNFCNDKIKVNKILSLLKFNNLDDFGTFLEGLFGEKISLSEKEIIEYSDFMANNTSKLKNHPTKVTVEDIATIYKSTL</sequence>
<protein>
    <submittedName>
        <fullName evidence="6">Iron-containing alcohol dehydrogenase</fullName>
    </submittedName>
</protein>
<feature type="domain" description="Alcohol dehydrogenase iron-type/glycerol dehydrogenase GldA" evidence="4">
    <location>
        <begin position="8"/>
        <end position="174"/>
    </location>
</feature>
<dbReference type="Gene3D" id="3.40.50.1970">
    <property type="match status" value="1"/>
</dbReference>
<evidence type="ECO:0000256" key="2">
    <source>
        <dbReference type="ARBA" id="ARBA00023002"/>
    </source>
</evidence>
<dbReference type="PANTHER" id="PTHR11496:SF102">
    <property type="entry name" value="ALCOHOL DEHYDROGENASE 4"/>
    <property type="match status" value="1"/>
</dbReference>
<gene>
    <name evidence="6" type="ORF">G3M99_09420</name>
</gene>
<dbReference type="PANTHER" id="PTHR11496">
    <property type="entry name" value="ALCOHOL DEHYDROGENASE"/>
    <property type="match status" value="1"/>
</dbReference>
<dbReference type="GO" id="GO:0004022">
    <property type="term" value="F:alcohol dehydrogenase (NAD+) activity"/>
    <property type="evidence" value="ECO:0007669"/>
    <property type="project" value="TreeGrafter"/>
</dbReference>
<dbReference type="CDD" id="cd08181">
    <property type="entry name" value="PPD-like"/>
    <property type="match status" value="1"/>
</dbReference>
<dbReference type="EMBL" id="JAAGPU010000015">
    <property type="protein sequence ID" value="NEU05068.1"/>
    <property type="molecule type" value="Genomic_DNA"/>
</dbReference>
<evidence type="ECO:0000259" key="4">
    <source>
        <dbReference type="Pfam" id="PF00465"/>
    </source>
</evidence>
<name>A0A6M0H465_9CLOT</name>
<dbReference type="Gene3D" id="1.20.1090.10">
    <property type="entry name" value="Dehydroquinate synthase-like - alpha domain"/>
    <property type="match status" value="1"/>
</dbReference>
<dbReference type="Proteomes" id="UP000481872">
    <property type="component" value="Unassembled WGS sequence"/>
</dbReference>
<evidence type="ECO:0000313" key="7">
    <source>
        <dbReference type="Proteomes" id="UP000481872"/>
    </source>
</evidence>
<dbReference type="GO" id="GO:0046872">
    <property type="term" value="F:metal ion binding"/>
    <property type="evidence" value="ECO:0007669"/>
    <property type="project" value="InterPro"/>
</dbReference>
<dbReference type="RefSeq" id="WP_199869982.1">
    <property type="nucleotide sequence ID" value="NZ_JAAGPU010000015.1"/>
</dbReference>
<evidence type="ECO:0000256" key="3">
    <source>
        <dbReference type="ARBA" id="ARBA00023027"/>
    </source>
</evidence>
<keyword evidence="2" id="KW-0560">Oxidoreductase</keyword>
<dbReference type="AlphaFoldDB" id="A0A6M0H465"/>
<keyword evidence="3" id="KW-0520">NAD</keyword>